<gene>
    <name evidence="2" type="ORF">PhCBS80983_g05693</name>
</gene>
<name>A0A507DTQ5_9FUNG</name>
<dbReference type="PANTHER" id="PTHR13056:SF0">
    <property type="entry name" value="VACUOLAR FUSION PROTEIN CCZ1 HOMOLOG-RELATED"/>
    <property type="match status" value="1"/>
</dbReference>
<dbReference type="GO" id="GO:0016192">
    <property type="term" value="P:vesicle-mediated transport"/>
    <property type="evidence" value="ECO:0007669"/>
    <property type="project" value="InterPro"/>
</dbReference>
<dbReference type="InterPro" id="IPR043989">
    <property type="entry name" value="CCZ1/INTU/HSP4_longin_3"/>
</dbReference>
<dbReference type="STRING" id="109895.A0A507DTQ5"/>
<evidence type="ECO:0000313" key="3">
    <source>
        <dbReference type="Proteomes" id="UP000318582"/>
    </source>
</evidence>
<keyword evidence="3" id="KW-1185">Reference proteome</keyword>
<dbReference type="GO" id="GO:0035658">
    <property type="term" value="C:Mon1-Ccz1 complex"/>
    <property type="evidence" value="ECO:0007669"/>
    <property type="project" value="InterPro"/>
</dbReference>
<reference evidence="2 3" key="1">
    <citation type="journal article" date="2019" name="Sci. Rep.">
        <title>Comparative genomics of chytrid fungi reveal insights into the obligate biotrophic and pathogenic lifestyle of Synchytrium endobioticum.</title>
        <authorList>
            <person name="van de Vossenberg B.T.L.H."/>
            <person name="Warris S."/>
            <person name="Nguyen H.D.T."/>
            <person name="van Gent-Pelzer M.P.E."/>
            <person name="Joly D.L."/>
            <person name="van de Geest H.C."/>
            <person name="Bonants P.J.M."/>
            <person name="Smith D.S."/>
            <person name="Levesque C.A."/>
            <person name="van der Lee T.A.J."/>
        </authorList>
    </citation>
    <scope>NUCLEOTIDE SEQUENCE [LARGE SCALE GENOMIC DNA]</scope>
    <source>
        <strain evidence="2 3">CBS 809.83</strain>
    </source>
</reference>
<proteinExistence type="predicted"/>
<feature type="domain" description="CCZ1/INTU/HPS4 third Longin" evidence="1">
    <location>
        <begin position="350"/>
        <end position="446"/>
    </location>
</feature>
<comment type="caution">
    <text evidence="2">The sequence shown here is derived from an EMBL/GenBank/DDBJ whole genome shotgun (WGS) entry which is preliminary data.</text>
</comment>
<evidence type="ECO:0000313" key="2">
    <source>
        <dbReference type="EMBL" id="TPX54926.1"/>
    </source>
</evidence>
<dbReference type="PANTHER" id="PTHR13056">
    <property type="entry name" value="VACUOLAR FUSION PROTEIN CCZ1 HOMOLOG-RELATED"/>
    <property type="match status" value="1"/>
</dbReference>
<evidence type="ECO:0000259" key="1">
    <source>
        <dbReference type="Pfam" id="PF19033"/>
    </source>
</evidence>
<sequence>MSNTWKHRPPCLVYLAIFNPSLATTSRDRESALAAEDQICLFYSPTTASLDEKARQVGLATALINFTRGGHKVIEYLEDGLQNSILRNVLIRSWEAFKLFHKGIEHIRKTQSIEAARRVLEEFYAGFLPRIDFGTLDLLDAFDGIQFASLPKTSYLQVSSLIQLLKSTFPVLQHPILLWHDHLVWNGLADFETLKPLYTYMTDPETGRVYDGIVNQVKHKGEPVIATRRVSLKTARSSGRTLLKSARRGGKFSGYLVGPTNPGTVGAIELKNVFLGTTDKVEHHLIVYQYEEECTLVVPVPVSSPNKADITKGEFYARLATFLDNHLKTLVNVLADGWASARNLGEFADQHFRYFYYNSMNLAFKTSIGSYKSTVLTADLVQCLNSMHDTFVGETERGHNAVNEMCVKSAVTDSWVVGRRSGSRELYLVFPKSDMGLVDVDDEVKKFTMAYFSDILQ</sequence>
<dbReference type="EMBL" id="QEAQ01000134">
    <property type="protein sequence ID" value="TPX54926.1"/>
    <property type="molecule type" value="Genomic_DNA"/>
</dbReference>
<protein>
    <recommendedName>
        <fullName evidence="1">CCZ1/INTU/HPS4 third Longin domain-containing protein</fullName>
    </recommendedName>
</protein>
<dbReference type="InterPro" id="IPR013176">
    <property type="entry name" value="Ccz1"/>
</dbReference>
<dbReference type="Proteomes" id="UP000318582">
    <property type="component" value="Unassembled WGS sequence"/>
</dbReference>
<organism evidence="2 3">
    <name type="scientific">Powellomyces hirtus</name>
    <dbReference type="NCBI Taxonomy" id="109895"/>
    <lineage>
        <taxon>Eukaryota</taxon>
        <taxon>Fungi</taxon>
        <taxon>Fungi incertae sedis</taxon>
        <taxon>Chytridiomycota</taxon>
        <taxon>Chytridiomycota incertae sedis</taxon>
        <taxon>Chytridiomycetes</taxon>
        <taxon>Spizellomycetales</taxon>
        <taxon>Powellomycetaceae</taxon>
        <taxon>Powellomyces</taxon>
    </lineage>
</organism>
<dbReference type="Pfam" id="PF19033">
    <property type="entry name" value="Intu_longin_3"/>
    <property type="match status" value="1"/>
</dbReference>
<accession>A0A507DTQ5</accession>
<dbReference type="AlphaFoldDB" id="A0A507DTQ5"/>